<gene>
    <name evidence="1" type="ORF">G3I70_43660</name>
</gene>
<reference evidence="1 2" key="1">
    <citation type="submission" date="2020-01" db="EMBL/GenBank/DDBJ databases">
        <title>Insect and environment-associated Actinomycetes.</title>
        <authorList>
            <person name="Currrie C."/>
            <person name="Chevrette M."/>
            <person name="Carlson C."/>
            <person name="Stubbendieck R."/>
            <person name="Wendt-Pienkowski E."/>
        </authorList>
    </citation>
    <scope>NUCLEOTIDE SEQUENCE [LARGE SCALE GENOMIC DNA]</scope>
    <source>
        <strain evidence="1 2">SID10258</strain>
    </source>
</reference>
<comment type="caution">
    <text evidence="1">The sequence shown here is derived from an EMBL/GenBank/DDBJ whole genome shotgun (WGS) entry which is preliminary data.</text>
</comment>
<name>A0A6L9QW76_9ACTN</name>
<evidence type="ECO:0000313" key="1">
    <source>
        <dbReference type="EMBL" id="NEA29358.1"/>
    </source>
</evidence>
<accession>A0A6L9QW76</accession>
<organism evidence="1 2">
    <name type="scientific">Actinomadura bangladeshensis</name>
    <dbReference type="NCBI Taxonomy" id="453573"/>
    <lineage>
        <taxon>Bacteria</taxon>
        <taxon>Bacillati</taxon>
        <taxon>Actinomycetota</taxon>
        <taxon>Actinomycetes</taxon>
        <taxon>Streptosporangiales</taxon>
        <taxon>Thermomonosporaceae</taxon>
        <taxon>Actinomadura</taxon>
    </lineage>
</organism>
<protein>
    <submittedName>
        <fullName evidence="1">Uncharacterized protein</fullName>
    </submittedName>
</protein>
<dbReference type="EMBL" id="JAAGLI010001186">
    <property type="protein sequence ID" value="NEA29358.1"/>
    <property type="molecule type" value="Genomic_DNA"/>
</dbReference>
<proteinExistence type="predicted"/>
<sequence>CAPVPGGIEVRPGAGGWLLAVTVAEGTAAIGAYHRHVNLPPPRRLVAERRGAYVHVGFDWPADVAEVDLAYRIGGEPRTDAVTRASY</sequence>
<feature type="non-terminal residue" evidence="1">
    <location>
        <position position="87"/>
    </location>
</feature>
<feature type="non-terminal residue" evidence="1">
    <location>
        <position position="1"/>
    </location>
</feature>
<evidence type="ECO:0000313" key="2">
    <source>
        <dbReference type="Proteomes" id="UP000475532"/>
    </source>
</evidence>
<dbReference type="RefSeq" id="WP_163064050.1">
    <property type="nucleotide sequence ID" value="NZ_JAAGLI010001186.1"/>
</dbReference>
<dbReference type="Proteomes" id="UP000475532">
    <property type="component" value="Unassembled WGS sequence"/>
</dbReference>
<dbReference type="AlphaFoldDB" id="A0A6L9QW76"/>